<keyword evidence="4" id="KW-1185">Reference proteome</keyword>
<dbReference type="SUPFAM" id="SSF53474">
    <property type="entry name" value="alpha/beta-Hydrolases"/>
    <property type="match status" value="1"/>
</dbReference>
<dbReference type="RefSeq" id="WP_142553664.1">
    <property type="nucleotide sequence ID" value="NZ_VIFX01000025.1"/>
</dbReference>
<protein>
    <submittedName>
        <fullName evidence="3">PE-PPE domain-containing protein</fullName>
    </submittedName>
</protein>
<name>A0A544VY96_9MYCO</name>
<dbReference type="InterPro" id="IPR013228">
    <property type="entry name" value="PE-PPE_C"/>
</dbReference>
<feature type="compositionally biased region" description="Low complexity" evidence="1">
    <location>
        <begin position="424"/>
        <end position="487"/>
    </location>
</feature>
<dbReference type="EMBL" id="VIFX01000025">
    <property type="protein sequence ID" value="TQR84967.1"/>
    <property type="molecule type" value="Genomic_DNA"/>
</dbReference>
<feature type="region of interest" description="Disordered" evidence="1">
    <location>
        <begin position="343"/>
        <end position="378"/>
    </location>
</feature>
<proteinExistence type="predicted"/>
<accession>A0A544VY96</accession>
<evidence type="ECO:0000313" key="3">
    <source>
        <dbReference type="EMBL" id="TQR84967.1"/>
    </source>
</evidence>
<gene>
    <name evidence="3" type="ORF">D8S82_19380</name>
</gene>
<comment type="caution">
    <text evidence="3">The sequence shown here is derived from an EMBL/GenBank/DDBJ whole genome shotgun (WGS) entry which is preliminary data.</text>
</comment>
<dbReference type="Pfam" id="PF08237">
    <property type="entry name" value="PE-PPE"/>
    <property type="match status" value="1"/>
</dbReference>
<evidence type="ECO:0000313" key="4">
    <source>
        <dbReference type="Proteomes" id="UP000315759"/>
    </source>
</evidence>
<sequence length="487" mass="50703">MAKHRTSTRRTARKFALGTMAAFGLSGSLVLGHATSTTAMVQLTNTVIGIGGKDDATSAGLRTKLSGTVIPKVGDYGYFGVRYPATFELDKSRDAAVPVIHDYLTNTGKDEAHLIVAGYSLGALAAEQEKRNLQLLDESAAPSHEQLSFVMIASPFGGNGGVFGRLPGVGIPFITTGMGPAQPSRYDTTYIANMYDPYADFPAYFNPVSLLNTALSIRYGHSPAYYDPLDPASSYAYQTTVYNPSTKSTDKYVLYYNPHLPLLGPLRELAQMTNTSKFAEPVISSVEPLLRVLVDMGYTDRVNAKPAARTPFSLFTPPAKVIEALGAIPGALAQGAANLASGGHATVTPPNPLGNLTPKPAAPSPTPQLQESPAPIAPAKDVPTLELDEKPVKPIKPIPAVTKLAATATDGRHPTVTSDGNKFTPGAGTATATGTTDTTGTTDATDATTSPATPPTKVTPTATPATTNSPAAQEPSANTSTSTEAAA</sequence>
<dbReference type="Proteomes" id="UP000315759">
    <property type="component" value="Unassembled WGS sequence"/>
</dbReference>
<feature type="domain" description="PE-PPE" evidence="2">
    <location>
        <begin position="88"/>
        <end position="298"/>
    </location>
</feature>
<reference evidence="3 4" key="1">
    <citation type="submission" date="2018-10" db="EMBL/GenBank/DDBJ databases">
        <title>Draft genome of Mycobacterium hodleri strain B.</title>
        <authorList>
            <person name="Amande T.J."/>
            <person name="Mcgenity T.J."/>
        </authorList>
    </citation>
    <scope>NUCLEOTIDE SEQUENCE [LARGE SCALE GENOMIC DNA]</scope>
    <source>
        <strain evidence="3 4">B</strain>
    </source>
</reference>
<organism evidence="3 4">
    <name type="scientific">Mycolicibacterium hodleri</name>
    <dbReference type="NCBI Taxonomy" id="49897"/>
    <lineage>
        <taxon>Bacteria</taxon>
        <taxon>Bacillati</taxon>
        <taxon>Actinomycetota</taxon>
        <taxon>Actinomycetes</taxon>
        <taxon>Mycobacteriales</taxon>
        <taxon>Mycobacteriaceae</taxon>
        <taxon>Mycolicibacterium</taxon>
    </lineage>
</organism>
<dbReference type="AlphaFoldDB" id="A0A544VY96"/>
<evidence type="ECO:0000259" key="2">
    <source>
        <dbReference type="Pfam" id="PF08237"/>
    </source>
</evidence>
<feature type="region of interest" description="Disordered" evidence="1">
    <location>
        <begin position="405"/>
        <end position="487"/>
    </location>
</feature>
<dbReference type="InterPro" id="IPR029058">
    <property type="entry name" value="AB_hydrolase_fold"/>
</dbReference>
<evidence type="ECO:0000256" key="1">
    <source>
        <dbReference type="SAM" id="MobiDB-lite"/>
    </source>
</evidence>